<evidence type="ECO:0000313" key="1">
    <source>
        <dbReference type="Ensembl" id="ENSCCRP00015056862.1"/>
    </source>
</evidence>
<reference evidence="1" key="1">
    <citation type="submission" date="2025-08" db="UniProtKB">
        <authorList>
            <consortium name="Ensembl"/>
        </authorList>
    </citation>
    <scope>IDENTIFICATION</scope>
</reference>
<organism evidence="1 2">
    <name type="scientific">Cyprinus carpio</name>
    <name type="common">Common carp</name>
    <dbReference type="NCBI Taxonomy" id="7962"/>
    <lineage>
        <taxon>Eukaryota</taxon>
        <taxon>Metazoa</taxon>
        <taxon>Chordata</taxon>
        <taxon>Craniata</taxon>
        <taxon>Vertebrata</taxon>
        <taxon>Euteleostomi</taxon>
        <taxon>Actinopterygii</taxon>
        <taxon>Neopterygii</taxon>
        <taxon>Teleostei</taxon>
        <taxon>Ostariophysi</taxon>
        <taxon>Cypriniformes</taxon>
        <taxon>Cyprinidae</taxon>
        <taxon>Cyprininae</taxon>
        <taxon>Cyprinus</taxon>
    </lineage>
</organism>
<dbReference type="Proteomes" id="UP000694700">
    <property type="component" value="Unplaced"/>
</dbReference>
<protein>
    <submittedName>
        <fullName evidence="1">Uncharacterized protein</fullName>
    </submittedName>
</protein>
<dbReference type="Ensembl" id="ENSCCRT00015058746.1">
    <property type="protein sequence ID" value="ENSCCRP00015056862.1"/>
    <property type="gene ID" value="ENSCCRG00015023372.1"/>
</dbReference>
<proteinExistence type="predicted"/>
<sequence length="123" mass="13999">NWNGFGATSDWFVVQSESVDSSCECVVPFRCKAFAVIIEAVSVLPYCVLDSIGQHADTCFLASCVHDQLVKVSNFQRRKNKDRRLKALSNKAFDTGQDFFSGLLDSTEENCKKTRRRRRRGRQ</sequence>
<evidence type="ECO:0000313" key="2">
    <source>
        <dbReference type="Proteomes" id="UP000694700"/>
    </source>
</evidence>
<accession>A0A8C1VUM0</accession>
<name>A0A8C1VUM0_CYPCA</name>
<dbReference type="AlphaFoldDB" id="A0A8C1VUM0"/>